<dbReference type="PANTHER" id="PTHR30055">
    <property type="entry name" value="HTH-TYPE TRANSCRIPTIONAL REGULATOR RUTR"/>
    <property type="match status" value="1"/>
</dbReference>
<feature type="DNA-binding region" description="H-T-H motif" evidence="2">
    <location>
        <begin position="51"/>
        <end position="70"/>
    </location>
</feature>
<dbReference type="PRINTS" id="PR00455">
    <property type="entry name" value="HTHTETR"/>
</dbReference>
<sequence length="237" mass="27152">MDSPATLEDVPDGKPPTPDTMGRRRLPAAQREQQIVEAAAQFFAEHGLGGQTRELAKNLSITHSAIFRYFPTKEALLDRVYEHVYVQRWNPAWDGLVQDRSQPLETRILRFYSEYAERIFDYVWVRIFVFSGLKGYDIAPRYLEIVRDRVIHPICAEIRAELGLPDCTAVPLTEREAEAAWALHGKVFYLAIRKFVYGWPIPEDLSQTLADDVGVFMRGAPKIFIESLQEISRKTGP</sequence>
<name>A0A833J6W9_9HYPH</name>
<accession>A0A833J6W9</accession>
<comment type="caution">
    <text evidence="5">The sequence shown here is derived from an EMBL/GenBank/DDBJ whole genome shotgun (WGS) entry which is preliminary data.</text>
</comment>
<dbReference type="EMBL" id="WEKV01000010">
    <property type="protein sequence ID" value="KAB7785344.1"/>
    <property type="molecule type" value="Genomic_DNA"/>
</dbReference>
<dbReference type="PANTHER" id="PTHR30055:SF181">
    <property type="entry name" value="BLR6905 PROTEIN"/>
    <property type="match status" value="1"/>
</dbReference>
<dbReference type="GO" id="GO:0000976">
    <property type="term" value="F:transcription cis-regulatory region binding"/>
    <property type="evidence" value="ECO:0007669"/>
    <property type="project" value="TreeGrafter"/>
</dbReference>
<dbReference type="Gene3D" id="1.10.357.10">
    <property type="entry name" value="Tetracycline Repressor, domain 2"/>
    <property type="match status" value="1"/>
</dbReference>
<keyword evidence="1 2" id="KW-0238">DNA-binding</keyword>
<proteinExistence type="predicted"/>
<dbReference type="InterPro" id="IPR009057">
    <property type="entry name" value="Homeodomain-like_sf"/>
</dbReference>
<evidence type="ECO:0000256" key="1">
    <source>
        <dbReference type="ARBA" id="ARBA00023125"/>
    </source>
</evidence>
<dbReference type="InterPro" id="IPR050109">
    <property type="entry name" value="HTH-type_TetR-like_transc_reg"/>
</dbReference>
<dbReference type="GO" id="GO:0003700">
    <property type="term" value="F:DNA-binding transcription factor activity"/>
    <property type="evidence" value="ECO:0007669"/>
    <property type="project" value="TreeGrafter"/>
</dbReference>
<dbReference type="Pfam" id="PF00440">
    <property type="entry name" value="TetR_N"/>
    <property type="match status" value="1"/>
</dbReference>
<evidence type="ECO:0000313" key="6">
    <source>
        <dbReference type="Proteomes" id="UP000469949"/>
    </source>
</evidence>
<dbReference type="AlphaFoldDB" id="A0A833J6W9"/>
<evidence type="ECO:0000259" key="4">
    <source>
        <dbReference type="PROSITE" id="PS50977"/>
    </source>
</evidence>
<evidence type="ECO:0000256" key="2">
    <source>
        <dbReference type="PROSITE-ProRule" id="PRU00335"/>
    </source>
</evidence>
<feature type="region of interest" description="Disordered" evidence="3">
    <location>
        <begin position="1"/>
        <end position="27"/>
    </location>
</feature>
<dbReference type="Proteomes" id="UP000469949">
    <property type="component" value="Unassembled WGS sequence"/>
</dbReference>
<dbReference type="RefSeq" id="WP_152277671.1">
    <property type="nucleotide sequence ID" value="NZ_WEKV01000010.1"/>
</dbReference>
<evidence type="ECO:0000256" key="3">
    <source>
        <dbReference type="SAM" id="MobiDB-lite"/>
    </source>
</evidence>
<gene>
    <name evidence="5" type="ORF">F8B43_3377</name>
</gene>
<organism evidence="5 6">
    <name type="scientific">Methylorubrum populi</name>
    <dbReference type="NCBI Taxonomy" id="223967"/>
    <lineage>
        <taxon>Bacteria</taxon>
        <taxon>Pseudomonadati</taxon>
        <taxon>Pseudomonadota</taxon>
        <taxon>Alphaproteobacteria</taxon>
        <taxon>Hyphomicrobiales</taxon>
        <taxon>Methylobacteriaceae</taxon>
        <taxon>Methylorubrum</taxon>
    </lineage>
</organism>
<dbReference type="InterPro" id="IPR001647">
    <property type="entry name" value="HTH_TetR"/>
</dbReference>
<feature type="domain" description="HTH tetR-type" evidence="4">
    <location>
        <begin position="29"/>
        <end position="88"/>
    </location>
</feature>
<evidence type="ECO:0000313" key="5">
    <source>
        <dbReference type="EMBL" id="KAB7785344.1"/>
    </source>
</evidence>
<dbReference type="PROSITE" id="PS50977">
    <property type="entry name" value="HTH_TETR_2"/>
    <property type="match status" value="1"/>
</dbReference>
<reference evidence="5 6" key="1">
    <citation type="submission" date="2019-10" db="EMBL/GenBank/DDBJ databases">
        <title>Draft Genome Sequence of the Caffeine Degrading Methylotroph Methylorubrum populi PINKEL.</title>
        <authorList>
            <person name="Dawson S.C."/>
            <person name="Zhang X."/>
            <person name="Wright M.E."/>
            <person name="Sharma G."/>
            <person name="Langner J.T."/>
            <person name="Ditty J.L."/>
            <person name="Subuyuj G.A."/>
        </authorList>
    </citation>
    <scope>NUCLEOTIDE SEQUENCE [LARGE SCALE GENOMIC DNA]</scope>
    <source>
        <strain evidence="5 6">Pinkel</strain>
    </source>
</reference>
<protein>
    <submittedName>
        <fullName evidence="5">Transcriptional regulator AcrR family</fullName>
    </submittedName>
</protein>
<dbReference type="SUPFAM" id="SSF46689">
    <property type="entry name" value="Homeodomain-like"/>
    <property type="match status" value="1"/>
</dbReference>